<proteinExistence type="predicted"/>
<gene>
    <name evidence="1" type="ORF">CTEN210_00114</name>
</gene>
<keyword evidence="2" id="KW-1185">Reference proteome</keyword>
<dbReference type="AlphaFoldDB" id="A0AAD3CF44"/>
<evidence type="ECO:0000313" key="1">
    <source>
        <dbReference type="EMBL" id="GFH43641.1"/>
    </source>
</evidence>
<accession>A0AAD3CF44</accession>
<sequence length="347" mass="39465">MGSESQNKAQLKNSSQKKAICICFAIVVALAPFLSKQTSDTIVDFYGDTMQAKPKHVKLKLIPSDLSQFNQCENTKFDVQAPAEYTTKPIFLASSSSNIIRNDIHSGLIDKMTGTSAGAKMFIRSSPSLKHCIGNGQTVTCVAAGYDNASDKKVGIFHDKYIMFTRNPFTAFASGYNYKSEMFRSLEGQESIEKWRSARDAWYQGAVNEFKDNIQGWAKTKFKQGMNIVFEDLFDIDNYIIVMKKLRQFLIDAGFQVVPEEQLPCIWYLALGKERIENYHRHGYEYGDYKPGYTEEQKKKLIDDLKEYEKSLEGESDDSDLKAIVHRYVEDSERNVDIDIAAPKKDD</sequence>
<comment type="caution">
    <text evidence="1">The sequence shown here is derived from an EMBL/GenBank/DDBJ whole genome shotgun (WGS) entry which is preliminary data.</text>
</comment>
<protein>
    <recommendedName>
        <fullName evidence="3">Sulfotransferase domain-containing protein</fullName>
    </recommendedName>
</protein>
<name>A0AAD3CF44_9STRA</name>
<reference evidence="1 2" key="1">
    <citation type="journal article" date="2021" name="Sci. Rep.">
        <title>The genome of the diatom Chaetoceros tenuissimus carries an ancient integrated fragment of an extant virus.</title>
        <authorList>
            <person name="Hongo Y."/>
            <person name="Kimura K."/>
            <person name="Takaki Y."/>
            <person name="Yoshida Y."/>
            <person name="Baba S."/>
            <person name="Kobayashi G."/>
            <person name="Nagasaki K."/>
            <person name="Hano T."/>
            <person name="Tomaru Y."/>
        </authorList>
    </citation>
    <scope>NUCLEOTIDE SEQUENCE [LARGE SCALE GENOMIC DNA]</scope>
    <source>
        <strain evidence="1 2">NIES-3715</strain>
    </source>
</reference>
<dbReference type="EMBL" id="BLLK01000013">
    <property type="protein sequence ID" value="GFH43641.1"/>
    <property type="molecule type" value="Genomic_DNA"/>
</dbReference>
<evidence type="ECO:0000313" key="2">
    <source>
        <dbReference type="Proteomes" id="UP001054902"/>
    </source>
</evidence>
<dbReference type="Proteomes" id="UP001054902">
    <property type="component" value="Unassembled WGS sequence"/>
</dbReference>
<evidence type="ECO:0008006" key="3">
    <source>
        <dbReference type="Google" id="ProtNLM"/>
    </source>
</evidence>
<organism evidence="1 2">
    <name type="scientific">Chaetoceros tenuissimus</name>
    <dbReference type="NCBI Taxonomy" id="426638"/>
    <lineage>
        <taxon>Eukaryota</taxon>
        <taxon>Sar</taxon>
        <taxon>Stramenopiles</taxon>
        <taxon>Ochrophyta</taxon>
        <taxon>Bacillariophyta</taxon>
        <taxon>Coscinodiscophyceae</taxon>
        <taxon>Chaetocerotophycidae</taxon>
        <taxon>Chaetocerotales</taxon>
        <taxon>Chaetocerotaceae</taxon>
        <taxon>Chaetoceros</taxon>
    </lineage>
</organism>